<organism evidence="2 3">
    <name type="scientific">Steinernema glaseri</name>
    <dbReference type="NCBI Taxonomy" id="37863"/>
    <lineage>
        <taxon>Eukaryota</taxon>
        <taxon>Metazoa</taxon>
        <taxon>Ecdysozoa</taxon>
        <taxon>Nematoda</taxon>
        <taxon>Chromadorea</taxon>
        <taxon>Rhabditida</taxon>
        <taxon>Tylenchina</taxon>
        <taxon>Panagrolaimomorpha</taxon>
        <taxon>Strongyloidoidea</taxon>
        <taxon>Steinernematidae</taxon>
        <taxon>Steinernema</taxon>
    </lineage>
</organism>
<accession>A0A1I8AHS0</accession>
<feature type="region of interest" description="Disordered" evidence="1">
    <location>
        <begin position="40"/>
        <end position="76"/>
    </location>
</feature>
<dbReference type="AlphaFoldDB" id="A0A1I8AHS0"/>
<reference evidence="3" key="1">
    <citation type="submission" date="2016-11" db="UniProtKB">
        <authorList>
            <consortium name="WormBaseParasite"/>
        </authorList>
    </citation>
    <scope>IDENTIFICATION</scope>
</reference>
<dbReference type="Proteomes" id="UP000095287">
    <property type="component" value="Unplaced"/>
</dbReference>
<dbReference type="WBParaSite" id="L893_g5729.t1">
    <property type="protein sequence ID" value="L893_g5729.t1"/>
    <property type="gene ID" value="L893_g5729"/>
</dbReference>
<feature type="compositionally biased region" description="Acidic residues" evidence="1">
    <location>
        <begin position="168"/>
        <end position="177"/>
    </location>
</feature>
<protein>
    <submittedName>
        <fullName evidence="3">Transmembrane protein</fullName>
    </submittedName>
</protein>
<evidence type="ECO:0000256" key="1">
    <source>
        <dbReference type="SAM" id="MobiDB-lite"/>
    </source>
</evidence>
<feature type="compositionally biased region" description="Acidic residues" evidence="1">
    <location>
        <begin position="40"/>
        <end position="58"/>
    </location>
</feature>
<name>A0A1I8AHS0_9BILA</name>
<feature type="region of interest" description="Disordered" evidence="1">
    <location>
        <begin position="154"/>
        <end position="177"/>
    </location>
</feature>
<evidence type="ECO:0000313" key="3">
    <source>
        <dbReference type="WBParaSite" id="L893_g5729.t1"/>
    </source>
</evidence>
<keyword evidence="2" id="KW-1185">Reference proteome</keyword>
<proteinExistence type="predicted"/>
<evidence type="ECO:0000313" key="2">
    <source>
        <dbReference type="Proteomes" id="UP000095287"/>
    </source>
</evidence>
<sequence>MVTMENQIAALEKLIDFGSKEVAEQAKVIKRFKNMWSVEDAEEEITSPEEENAVADDLEQTKEGTEPSEEADEPEAAHLEATLSSARTFEEGVMYSKVDIWTCVYMFPVVLYLLGAVKEILLFHLSLGDIPRILFKAALVYGTVLSIFGEPNCEGQAKPSEQLPGAEEVPDDSSDEM</sequence>